<sequence>MIQAQLVDCSFGVNCRCFYFFYGKALIFCFNKMTKGMSRTEATGPTLAEYLGWESDLGRASCRVIGLCLSPNNCLA</sequence>
<proteinExistence type="predicted"/>
<evidence type="ECO:0000313" key="1">
    <source>
        <dbReference type="EMBL" id="KAK8516519.1"/>
    </source>
</evidence>
<dbReference type="EMBL" id="JBBPBM010000058">
    <property type="protein sequence ID" value="KAK8516519.1"/>
    <property type="molecule type" value="Genomic_DNA"/>
</dbReference>
<dbReference type="Proteomes" id="UP001472677">
    <property type="component" value="Unassembled WGS sequence"/>
</dbReference>
<organism evidence="1 2">
    <name type="scientific">Hibiscus sabdariffa</name>
    <name type="common">roselle</name>
    <dbReference type="NCBI Taxonomy" id="183260"/>
    <lineage>
        <taxon>Eukaryota</taxon>
        <taxon>Viridiplantae</taxon>
        <taxon>Streptophyta</taxon>
        <taxon>Embryophyta</taxon>
        <taxon>Tracheophyta</taxon>
        <taxon>Spermatophyta</taxon>
        <taxon>Magnoliopsida</taxon>
        <taxon>eudicotyledons</taxon>
        <taxon>Gunneridae</taxon>
        <taxon>Pentapetalae</taxon>
        <taxon>rosids</taxon>
        <taxon>malvids</taxon>
        <taxon>Malvales</taxon>
        <taxon>Malvaceae</taxon>
        <taxon>Malvoideae</taxon>
        <taxon>Hibiscus</taxon>
    </lineage>
</organism>
<reference evidence="1 2" key="1">
    <citation type="journal article" date="2024" name="G3 (Bethesda)">
        <title>Genome assembly of Hibiscus sabdariffa L. provides insights into metabolisms of medicinal natural products.</title>
        <authorList>
            <person name="Kim T."/>
        </authorList>
    </citation>
    <scope>NUCLEOTIDE SEQUENCE [LARGE SCALE GENOMIC DNA]</scope>
    <source>
        <strain evidence="1">TK-2024</strain>
        <tissue evidence="1">Old leaves</tissue>
    </source>
</reference>
<gene>
    <name evidence="1" type="ORF">V6N12_038759</name>
</gene>
<comment type="caution">
    <text evidence="1">The sequence shown here is derived from an EMBL/GenBank/DDBJ whole genome shotgun (WGS) entry which is preliminary data.</text>
</comment>
<keyword evidence="2" id="KW-1185">Reference proteome</keyword>
<protein>
    <submittedName>
        <fullName evidence="1">Uncharacterized protein</fullName>
    </submittedName>
</protein>
<accession>A0ABR2CAS2</accession>
<evidence type="ECO:0000313" key="2">
    <source>
        <dbReference type="Proteomes" id="UP001472677"/>
    </source>
</evidence>
<name>A0ABR2CAS2_9ROSI</name>